<comment type="caution">
    <text evidence="5">The sequence shown here is derived from an EMBL/GenBank/DDBJ whole genome shotgun (WGS) entry which is preliminary data.</text>
</comment>
<evidence type="ECO:0000256" key="2">
    <source>
        <dbReference type="ARBA" id="ARBA00022801"/>
    </source>
</evidence>
<evidence type="ECO:0000256" key="3">
    <source>
        <dbReference type="SAM" id="SignalP"/>
    </source>
</evidence>
<proteinExistence type="predicted"/>
<keyword evidence="2" id="KW-0378">Hydrolase</keyword>
<feature type="chain" id="PRO_5046597499" evidence="3">
    <location>
        <begin position="34"/>
        <end position="241"/>
    </location>
</feature>
<dbReference type="InterPro" id="IPR002509">
    <property type="entry name" value="NODB_dom"/>
</dbReference>
<name>A0ABW4JKT9_9BACL</name>
<dbReference type="InterPro" id="IPR050248">
    <property type="entry name" value="Polysacc_deacetylase_ArnD"/>
</dbReference>
<evidence type="ECO:0000256" key="1">
    <source>
        <dbReference type="ARBA" id="ARBA00022723"/>
    </source>
</evidence>
<evidence type="ECO:0000313" key="5">
    <source>
        <dbReference type="EMBL" id="MFD1677007.1"/>
    </source>
</evidence>
<organism evidence="5 6">
    <name type="scientific">Alicyclobacillus fodiniaquatilis</name>
    <dbReference type="NCBI Taxonomy" id="1661150"/>
    <lineage>
        <taxon>Bacteria</taxon>
        <taxon>Bacillati</taxon>
        <taxon>Bacillota</taxon>
        <taxon>Bacilli</taxon>
        <taxon>Bacillales</taxon>
        <taxon>Alicyclobacillaceae</taxon>
        <taxon>Alicyclobacillus</taxon>
    </lineage>
</organism>
<gene>
    <name evidence="5" type="ORF">ACFSB2_20235</name>
</gene>
<dbReference type="PANTHER" id="PTHR10587">
    <property type="entry name" value="GLYCOSYL TRANSFERASE-RELATED"/>
    <property type="match status" value="1"/>
</dbReference>
<protein>
    <submittedName>
        <fullName evidence="5">Polysaccharide deacetylase family protein</fullName>
    </submittedName>
</protein>
<sequence length="241" mass="27126">MQKIARRTVNALCALIFGTTTCMLTNCVSNVSAATNVKKIYLTFDDGPDAVYTPLILDILHKEHVKATFFVLGYRSQQSPYIIRRIHNDGHEIGNHGFYHTYIAHKSKQWVERDISRTDAAIEAICGVKPKYFRPPGGILSESDGALVRKAGHPIAMWTLDTNDWKGKPASSIISIVKREARPNAIILMHDGVPSSRNTVQALPSVIRYLRSNGYTFAMLPEQYQGEYIGRKTDTTNYRLR</sequence>
<dbReference type="Pfam" id="PF01522">
    <property type="entry name" value="Polysacc_deac_1"/>
    <property type="match status" value="1"/>
</dbReference>
<reference evidence="6" key="1">
    <citation type="journal article" date="2019" name="Int. J. Syst. Evol. Microbiol.">
        <title>The Global Catalogue of Microorganisms (GCM) 10K type strain sequencing project: providing services to taxonomists for standard genome sequencing and annotation.</title>
        <authorList>
            <consortium name="The Broad Institute Genomics Platform"/>
            <consortium name="The Broad Institute Genome Sequencing Center for Infectious Disease"/>
            <person name="Wu L."/>
            <person name="Ma J."/>
        </authorList>
    </citation>
    <scope>NUCLEOTIDE SEQUENCE [LARGE SCALE GENOMIC DNA]</scope>
    <source>
        <strain evidence="6">CGMCC 1.12286</strain>
    </source>
</reference>
<keyword evidence="3" id="KW-0732">Signal</keyword>
<dbReference type="Gene3D" id="3.20.20.370">
    <property type="entry name" value="Glycoside hydrolase/deacetylase"/>
    <property type="match status" value="1"/>
</dbReference>
<accession>A0ABW4JKT9</accession>
<dbReference type="PANTHER" id="PTHR10587:SF133">
    <property type="entry name" value="CHITIN DEACETYLASE 1-RELATED"/>
    <property type="match status" value="1"/>
</dbReference>
<feature type="signal peptide" evidence="3">
    <location>
        <begin position="1"/>
        <end position="33"/>
    </location>
</feature>
<dbReference type="InterPro" id="IPR011330">
    <property type="entry name" value="Glyco_hydro/deAcase_b/a-brl"/>
</dbReference>
<dbReference type="SUPFAM" id="SSF88713">
    <property type="entry name" value="Glycoside hydrolase/deacetylase"/>
    <property type="match status" value="1"/>
</dbReference>
<dbReference type="RefSeq" id="WP_377944917.1">
    <property type="nucleotide sequence ID" value="NZ_JBHUCX010000083.1"/>
</dbReference>
<feature type="domain" description="NodB homology" evidence="4">
    <location>
        <begin position="38"/>
        <end position="218"/>
    </location>
</feature>
<dbReference type="EMBL" id="JBHUCX010000083">
    <property type="protein sequence ID" value="MFD1677007.1"/>
    <property type="molecule type" value="Genomic_DNA"/>
</dbReference>
<dbReference type="Proteomes" id="UP001597079">
    <property type="component" value="Unassembled WGS sequence"/>
</dbReference>
<keyword evidence="1" id="KW-0479">Metal-binding</keyword>
<keyword evidence="6" id="KW-1185">Reference proteome</keyword>
<dbReference type="PROSITE" id="PS51677">
    <property type="entry name" value="NODB"/>
    <property type="match status" value="1"/>
</dbReference>
<evidence type="ECO:0000259" key="4">
    <source>
        <dbReference type="PROSITE" id="PS51677"/>
    </source>
</evidence>
<evidence type="ECO:0000313" key="6">
    <source>
        <dbReference type="Proteomes" id="UP001597079"/>
    </source>
</evidence>
<dbReference type="CDD" id="cd10959">
    <property type="entry name" value="CE4_NodB_like_3"/>
    <property type="match status" value="1"/>
</dbReference>